<evidence type="ECO:0000313" key="2">
    <source>
        <dbReference type="Proteomes" id="UP000199034"/>
    </source>
</evidence>
<reference evidence="1 2" key="1">
    <citation type="submission" date="2016-10" db="EMBL/GenBank/DDBJ databases">
        <authorList>
            <person name="de Groot N.N."/>
        </authorList>
    </citation>
    <scope>NUCLEOTIDE SEQUENCE [LARGE SCALE GENOMIC DNA]</scope>
    <source>
        <strain evidence="1 2">CGMCC 4.6858</strain>
    </source>
</reference>
<dbReference type="EMBL" id="FMZM01000002">
    <property type="protein sequence ID" value="SDC45659.1"/>
    <property type="molecule type" value="Genomic_DNA"/>
</dbReference>
<accession>A0A1G6LR38</accession>
<dbReference type="Proteomes" id="UP000199034">
    <property type="component" value="Unassembled WGS sequence"/>
</dbReference>
<dbReference type="SUPFAM" id="SSF116960">
    <property type="entry name" value="YfbU-like"/>
    <property type="match status" value="1"/>
</dbReference>
<dbReference type="InterPro" id="IPR005587">
    <property type="entry name" value="UPF0304_YfbU"/>
</dbReference>
<dbReference type="RefSeq" id="WP_170866938.1">
    <property type="nucleotide sequence ID" value="NZ_FMZM01000002.1"/>
</dbReference>
<name>A0A1G6LR38_9ACTN</name>
<dbReference type="STRING" id="1045774.SAMN05421872_102333"/>
<protein>
    <submittedName>
        <fullName evidence="1">Uncharacterized protein</fullName>
    </submittedName>
</protein>
<dbReference type="Pfam" id="PF03887">
    <property type="entry name" value="YfbU"/>
    <property type="match status" value="1"/>
</dbReference>
<keyword evidence="2" id="KW-1185">Reference proteome</keyword>
<dbReference type="AlphaFoldDB" id="A0A1G6LR38"/>
<sequence>MPPLTIRVDDATRRALEELAASQRTNVSDLLRSQINSLLGREEEVGGRPAPVGLTKLQRQLLVQNHEILAKLSKDRHDIEYHESMIEVLQRGYTLEYEKEFGGIWEELSPENCRIVMDILDMFRVCGAAVEKLTKKERETLGEDNLRELSFGGFDGNDSVEIHMLGYVRHLVATGRWGEVSTRIDDKHDGGNSHAPMLVSYRRMVVTYRAVLKERREAGGGFSSVYDFSLDDLERIAKSA</sequence>
<evidence type="ECO:0000313" key="1">
    <source>
        <dbReference type="EMBL" id="SDC45659.1"/>
    </source>
</evidence>
<gene>
    <name evidence="1" type="ORF">SAMN05421872_102333</name>
</gene>
<proteinExistence type="predicted"/>
<dbReference type="InterPro" id="IPR023146">
    <property type="entry name" value="YfbU_alpha-helical_sf"/>
</dbReference>
<dbReference type="Gene3D" id="1.10.3190.10">
    <property type="entry name" value="yfbu gene product, domain 2"/>
    <property type="match status" value="1"/>
</dbReference>
<dbReference type="InterPro" id="IPR023145">
    <property type="entry name" value="YfbU_helix-hairpin_sf"/>
</dbReference>
<organism evidence="1 2">
    <name type="scientific">Nocardioides lianchengensis</name>
    <dbReference type="NCBI Taxonomy" id="1045774"/>
    <lineage>
        <taxon>Bacteria</taxon>
        <taxon>Bacillati</taxon>
        <taxon>Actinomycetota</taxon>
        <taxon>Actinomycetes</taxon>
        <taxon>Propionibacteriales</taxon>
        <taxon>Nocardioidaceae</taxon>
        <taxon>Nocardioides</taxon>
    </lineage>
</organism>
<dbReference type="Gene3D" id="1.10.287.680">
    <property type="entry name" value="Helix hairpin bin"/>
    <property type="match status" value="1"/>
</dbReference>